<dbReference type="RefSeq" id="WP_136369740.1">
    <property type="nucleotide sequence ID" value="NZ_SSOB01000011.1"/>
</dbReference>
<dbReference type="PANTHER" id="PTHR10628:SF30">
    <property type="entry name" value="EXO-ALPHA-SIALIDASE"/>
    <property type="match status" value="1"/>
</dbReference>
<dbReference type="Gene3D" id="2.120.10.10">
    <property type="match status" value="2"/>
</dbReference>
<comment type="caution">
    <text evidence="5">The sequence shown here is derived from an EMBL/GenBank/DDBJ whole genome shotgun (WGS) entry which is preliminary data.</text>
</comment>
<comment type="similarity">
    <text evidence="2">Belongs to the glycosyl hydrolase 33 family.</text>
</comment>
<evidence type="ECO:0000313" key="5">
    <source>
        <dbReference type="EMBL" id="THF80303.1"/>
    </source>
</evidence>
<evidence type="ECO:0000259" key="4">
    <source>
        <dbReference type="Pfam" id="PF13088"/>
    </source>
</evidence>
<dbReference type="InterPro" id="IPR011040">
    <property type="entry name" value="Sialidase"/>
</dbReference>
<dbReference type="SUPFAM" id="SSF50939">
    <property type="entry name" value="Sialidases"/>
    <property type="match status" value="1"/>
</dbReference>
<dbReference type="CDD" id="cd15482">
    <property type="entry name" value="Sialidase_non-viral"/>
    <property type="match status" value="1"/>
</dbReference>
<dbReference type="GO" id="GO:0004308">
    <property type="term" value="F:exo-alpha-sialidase activity"/>
    <property type="evidence" value="ECO:0007669"/>
    <property type="project" value="UniProtKB-EC"/>
</dbReference>
<dbReference type="InterPro" id="IPR026856">
    <property type="entry name" value="Sialidase_fam"/>
</dbReference>
<protein>
    <recommendedName>
        <fullName evidence="3">exo-alpha-sialidase</fullName>
        <ecNumber evidence="3">3.2.1.18</ecNumber>
    </recommendedName>
</protein>
<evidence type="ECO:0000313" key="6">
    <source>
        <dbReference type="Proteomes" id="UP000310636"/>
    </source>
</evidence>
<dbReference type="Proteomes" id="UP000310636">
    <property type="component" value="Unassembled WGS sequence"/>
</dbReference>
<dbReference type="Pfam" id="PF13088">
    <property type="entry name" value="BNR_2"/>
    <property type="match status" value="1"/>
</dbReference>
<evidence type="ECO:0000256" key="2">
    <source>
        <dbReference type="ARBA" id="ARBA00009348"/>
    </source>
</evidence>
<dbReference type="Gene3D" id="2.60.120.200">
    <property type="match status" value="1"/>
</dbReference>
<dbReference type="PANTHER" id="PTHR10628">
    <property type="entry name" value="SIALIDASE"/>
    <property type="match status" value="1"/>
</dbReference>
<name>A0A4S4BYH2_9BACL</name>
<dbReference type="Pfam" id="PF13385">
    <property type="entry name" value="Laminin_G_3"/>
    <property type="match status" value="1"/>
</dbReference>
<dbReference type="OrthoDB" id="240763at2"/>
<comment type="catalytic activity">
    <reaction evidence="1">
        <text>Hydrolysis of alpha-(2-&gt;3)-, alpha-(2-&gt;6)-, alpha-(2-&gt;8)- glycosidic linkages of terminal sialic acid residues in oligosaccharides, glycoproteins, glycolipids, colominic acid and synthetic substrates.</text>
        <dbReference type="EC" id="3.2.1.18"/>
    </reaction>
</comment>
<dbReference type="SUPFAM" id="SSF49899">
    <property type="entry name" value="Concanavalin A-like lectins/glucanases"/>
    <property type="match status" value="1"/>
</dbReference>
<dbReference type="GO" id="GO:0009313">
    <property type="term" value="P:oligosaccharide catabolic process"/>
    <property type="evidence" value="ECO:0007669"/>
    <property type="project" value="TreeGrafter"/>
</dbReference>
<dbReference type="InterPro" id="IPR036278">
    <property type="entry name" value="Sialidase_sf"/>
</dbReference>
<dbReference type="EMBL" id="SSOB01000011">
    <property type="protein sequence ID" value="THF80303.1"/>
    <property type="molecule type" value="Genomic_DNA"/>
</dbReference>
<evidence type="ECO:0000256" key="1">
    <source>
        <dbReference type="ARBA" id="ARBA00000427"/>
    </source>
</evidence>
<dbReference type="GO" id="GO:0005737">
    <property type="term" value="C:cytoplasm"/>
    <property type="evidence" value="ECO:0007669"/>
    <property type="project" value="TreeGrafter"/>
</dbReference>
<dbReference type="EC" id="3.2.1.18" evidence="3"/>
<dbReference type="GO" id="GO:0006689">
    <property type="term" value="P:ganglioside catabolic process"/>
    <property type="evidence" value="ECO:0007669"/>
    <property type="project" value="TreeGrafter"/>
</dbReference>
<feature type="domain" description="Sialidase" evidence="4">
    <location>
        <begin position="133"/>
        <end position="373"/>
    </location>
</feature>
<gene>
    <name evidence="5" type="ORF">E6C55_10470</name>
</gene>
<sequence>MARDRIDWRNIKNGRELPKEHYCDQPYAVITAEGHWLCVMTTGRGLEGESGQHVVSTISADKGLTWTALVDIEPAGGPEASWAMPLVVPGGRVYVFYLYNADNIRQVAGGHFDGEPGEVLHERVDTLGYMVFKYSDDHGRTWSAQRHTIPIRSFEIDRRNRHRGEVQYLWGVGKPMVQEGAVYIGFAKVGSFGPGWMAESEGAFLRSDNILEESDPTRIRWQTLPEGDFGLRAPLGPVGDEHNPVGLNDGSLYCTFRTVAGHNAQSYSRDGGRSWTKPEHAAYSPGGRAIKHPRAANFVKKFANGKYLLWYHNHGRSFIERPWLAYADRNPAWVSGGVERDGVIHWSQPEVLLYDDDPAVRISYPDFIEDGGDYYVTETQKEIARVHPIDKALLEGMWAQGERRQVDREGLLLELDREACASGASHALPGFGALSEGGSFSLELWLSMDSLAPGQVVADATDAAGQGFRLVTIEAGALRLELSDGRSGAYWDSDSGILRAGSLQHVAVIVDGGPKLILFVADGVLCDGGAQRQFGWGRFGPTLGTVGAAGRELAAAPSLNGRLHGLRLYGQAMTVSQAVAQHLAGMEG</sequence>
<dbReference type="InterPro" id="IPR013320">
    <property type="entry name" value="ConA-like_dom_sf"/>
</dbReference>
<keyword evidence="6" id="KW-1185">Reference proteome</keyword>
<reference evidence="5 6" key="1">
    <citation type="submission" date="2019-04" db="EMBL/GenBank/DDBJ databases">
        <title>Cohnella sp. nov. isolated from preserved vegetables.</title>
        <authorList>
            <person name="Lin S.-Y."/>
            <person name="Hung M.-H."/>
            <person name="Young C.-C."/>
        </authorList>
    </citation>
    <scope>NUCLEOTIDE SEQUENCE [LARGE SCALE GENOMIC DNA]</scope>
    <source>
        <strain evidence="5 6">CC-MHH1044</strain>
    </source>
</reference>
<organism evidence="5 6">
    <name type="scientific">Cohnella fermenti</name>
    <dbReference type="NCBI Taxonomy" id="2565925"/>
    <lineage>
        <taxon>Bacteria</taxon>
        <taxon>Bacillati</taxon>
        <taxon>Bacillota</taxon>
        <taxon>Bacilli</taxon>
        <taxon>Bacillales</taxon>
        <taxon>Paenibacillaceae</taxon>
        <taxon>Cohnella</taxon>
    </lineage>
</organism>
<proteinExistence type="inferred from homology"/>
<accession>A0A4S4BYH2</accession>
<dbReference type="AlphaFoldDB" id="A0A4S4BYH2"/>
<dbReference type="GO" id="GO:0016020">
    <property type="term" value="C:membrane"/>
    <property type="evidence" value="ECO:0007669"/>
    <property type="project" value="TreeGrafter"/>
</dbReference>
<evidence type="ECO:0000256" key="3">
    <source>
        <dbReference type="ARBA" id="ARBA00012733"/>
    </source>
</evidence>